<dbReference type="EMBL" id="KK088446">
    <property type="protein sequence ID" value="EYE91287.1"/>
    <property type="molecule type" value="Genomic_DNA"/>
</dbReference>
<dbReference type="Pfam" id="PF00856">
    <property type="entry name" value="SET"/>
    <property type="match status" value="1"/>
</dbReference>
<dbReference type="Proteomes" id="UP000019804">
    <property type="component" value="Unassembled WGS sequence"/>
</dbReference>
<gene>
    <name evidence="3" type="ORF">EURHEDRAFT_381154</name>
</gene>
<dbReference type="InterPro" id="IPR001214">
    <property type="entry name" value="SET_dom"/>
</dbReference>
<dbReference type="PANTHER" id="PTHR12197">
    <property type="entry name" value="HISTONE-LYSINE N-METHYLTRANSFERASE SMYD"/>
    <property type="match status" value="1"/>
</dbReference>
<dbReference type="Gene3D" id="6.10.140.2220">
    <property type="match status" value="1"/>
</dbReference>
<proteinExistence type="predicted"/>
<sequence length="342" mass="38541">MAIGPHPLQSTTITKAPTAKQSHVHPHISQSHDPDKGRQLHATAPLKAGDVLMVDSPYAMIPVVDDPAHSDEVLCSNGNCRRKVPRMRRIGCSNRCAAEVFWCDVGCRDTDRIRHVLECEWLKGHAMSLRKDEGEYYFGVLWLIVRALAARYVEKIEGSSWSMSKKKFSSGWTAMTELCDNRKLWPEADLLHWQSLIEKYICADSSLRNILLSAGNILTLICQQESNSFGLYPKATGLASTSDRGEQYGAAIYPRSSIANHSCCPNVTHKPDDHSRMVFTASRDIAPGEECCISYMDLFGDVDVNMRRKHLQVQFSFTCQCERCRMEENPEEGWDALPFLDD</sequence>
<dbReference type="CDD" id="cd20071">
    <property type="entry name" value="SET_SMYD"/>
    <property type="match status" value="1"/>
</dbReference>
<dbReference type="PANTHER" id="PTHR12197:SF292">
    <property type="entry name" value="SET DOMAIN-CONTAINING PROTEIN"/>
    <property type="match status" value="1"/>
</dbReference>
<evidence type="ECO:0000313" key="3">
    <source>
        <dbReference type="EMBL" id="EYE91287.1"/>
    </source>
</evidence>
<feature type="region of interest" description="Disordered" evidence="1">
    <location>
        <begin position="1"/>
        <end position="39"/>
    </location>
</feature>
<dbReference type="SUPFAM" id="SSF82199">
    <property type="entry name" value="SET domain"/>
    <property type="match status" value="1"/>
</dbReference>
<accession>A0A017S2V8</accession>
<dbReference type="RefSeq" id="XP_040634977.1">
    <property type="nucleotide sequence ID" value="XM_040779380.1"/>
</dbReference>
<dbReference type="HOGENOM" id="CLU_070656_0_0_1"/>
<reference evidence="4" key="1">
    <citation type="journal article" date="2014" name="Nat. Commun.">
        <title>Genomic adaptations of the halophilic Dead Sea filamentous fungus Eurotium rubrum.</title>
        <authorList>
            <person name="Kis-Papo T."/>
            <person name="Weig A.R."/>
            <person name="Riley R."/>
            <person name="Persoh D."/>
            <person name="Salamov A."/>
            <person name="Sun H."/>
            <person name="Lipzen A."/>
            <person name="Wasser S.P."/>
            <person name="Rambold G."/>
            <person name="Grigoriev I.V."/>
            <person name="Nevo E."/>
        </authorList>
    </citation>
    <scope>NUCLEOTIDE SEQUENCE [LARGE SCALE GENOMIC DNA]</scope>
    <source>
        <strain evidence="4">CBS 135680</strain>
    </source>
</reference>
<evidence type="ECO:0000259" key="2">
    <source>
        <dbReference type="PROSITE" id="PS50280"/>
    </source>
</evidence>
<dbReference type="Gene3D" id="2.170.270.10">
    <property type="entry name" value="SET domain"/>
    <property type="match status" value="1"/>
</dbReference>
<protein>
    <submittedName>
        <fullName evidence="3">SET domain-containing protein</fullName>
    </submittedName>
</protein>
<evidence type="ECO:0000256" key="1">
    <source>
        <dbReference type="SAM" id="MobiDB-lite"/>
    </source>
</evidence>
<name>A0A017S2V8_ASPRC</name>
<organism evidence="3 4">
    <name type="scientific">Aspergillus ruber (strain CBS 135680)</name>
    <dbReference type="NCBI Taxonomy" id="1388766"/>
    <lineage>
        <taxon>Eukaryota</taxon>
        <taxon>Fungi</taxon>
        <taxon>Dikarya</taxon>
        <taxon>Ascomycota</taxon>
        <taxon>Pezizomycotina</taxon>
        <taxon>Eurotiomycetes</taxon>
        <taxon>Eurotiomycetidae</taxon>
        <taxon>Eurotiales</taxon>
        <taxon>Aspergillaceae</taxon>
        <taxon>Aspergillus</taxon>
        <taxon>Aspergillus subgen. Aspergillus</taxon>
    </lineage>
</organism>
<dbReference type="InterPro" id="IPR050869">
    <property type="entry name" value="H3K4_H4K5_MeTrfase"/>
</dbReference>
<dbReference type="Gene3D" id="1.10.220.160">
    <property type="match status" value="1"/>
</dbReference>
<dbReference type="AlphaFoldDB" id="A0A017S2V8"/>
<feature type="domain" description="SET" evidence="2">
    <location>
        <begin position="26"/>
        <end position="296"/>
    </location>
</feature>
<evidence type="ECO:0000313" key="4">
    <source>
        <dbReference type="Proteomes" id="UP000019804"/>
    </source>
</evidence>
<dbReference type="PROSITE" id="PS50280">
    <property type="entry name" value="SET"/>
    <property type="match status" value="1"/>
</dbReference>
<dbReference type="STRING" id="1388766.A0A017S2V8"/>
<dbReference type="GeneID" id="63694504"/>
<keyword evidence="4" id="KW-1185">Reference proteome</keyword>
<dbReference type="OrthoDB" id="1028014at2759"/>
<dbReference type="InterPro" id="IPR046341">
    <property type="entry name" value="SET_dom_sf"/>
</dbReference>
<feature type="compositionally biased region" description="Polar residues" evidence="1">
    <location>
        <begin position="8"/>
        <end position="21"/>
    </location>
</feature>